<keyword evidence="8" id="KW-1185">Reference proteome</keyword>
<feature type="transmembrane region" description="Helical" evidence="6">
    <location>
        <begin position="146"/>
        <end position="164"/>
    </location>
</feature>
<accession>A0A1M2W4E2</accession>
<dbReference type="EMBL" id="MNAD01000250">
    <property type="protein sequence ID" value="OJT14727.1"/>
    <property type="molecule type" value="Genomic_DNA"/>
</dbReference>
<dbReference type="AlphaFoldDB" id="A0A1M2W4E2"/>
<dbReference type="InterPro" id="IPR011701">
    <property type="entry name" value="MFS"/>
</dbReference>
<feature type="compositionally biased region" description="Basic and acidic residues" evidence="5">
    <location>
        <begin position="49"/>
        <end position="58"/>
    </location>
</feature>
<dbReference type="OrthoDB" id="422206at2759"/>
<evidence type="ECO:0000313" key="7">
    <source>
        <dbReference type="EMBL" id="OJT14727.1"/>
    </source>
</evidence>
<comment type="caution">
    <text evidence="7">The sequence shown here is derived from an EMBL/GenBank/DDBJ whole genome shotgun (WGS) entry which is preliminary data.</text>
</comment>
<evidence type="ECO:0000256" key="6">
    <source>
        <dbReference type="SAM" id="Phobius"/>
    </source>
</evidence>
<evidence type="ECO:0000256" key="1">
    <source>
        <dbReference type="ARBA" id="ARBA00004141"/>
    </source>
</evidence>
<keyword evidence="4 6" id="KW-0472">Membrane</keyword>
<reference evidence="7 8" key="1">
    <citation type="submission" date="2016-10" db="EMBL/GenBank/DDBJ databases">
        <title>Genome sequence of the basidiomycete white-rot fungus Trametes pubescens.</title>
        <authorList>
            <person name="Makela M.R."/>
            <person name="Granchi Z."/>
            <person name="Peng M."/>
            <person name="De Vries R.P."/>
            <person name="Grigoriev I."/>
            <person name="Riley R."/>
            <person name="Hilden K."/>
        </authorList>
    </citation>
    <scope>NUCLEOTIDE SEQUENCE [LARGE SCALE GENOMIC DNA]</scope>
    <source>
        <strain evidence="7 8">FBCC735</strain>
    </source>
</reference>
<gene>
    <name evidence="7" type="ORF">TRAPUB_8706</name>
</gene>
<dbReference type="GO" id="GO:0022857">
    <property type="term" value="F:transmembrane transporter activity"/>
    <property type="evidence" value="ECO:0007669"/>
    <property type="project" value="InterPro"/>
</dbReference>
<comment type="subcellular location">
    <subcellularLocation>
        <location evidence="1">Membrane</location>
        <topology evidence="1">Multi-pass membrane protein</topology>
    </subcellularLocation>
</comment>
<name>A0A1M2W4E2_TRAPU</name>
<dbReference type="Gene3D" id="1.20.1250.20">
    <property type="entry name" value="MFS general substrate transporter like domains"/>
    <property type="match status" value="1"/>
</dbReference>
<feature type="compositionally biased region" description="Polar residues" evidence="5">
    <location>
        <begin position="21"/>
        <end position="31"/>
    </location>
</feature>
<protein>
    <submittedName>
        <fullName evidence="7">Major facilitator superfamily domain-containing protein 7</fullName>
    </submittedName>
</protein>
<organism evidence="7 8">
    <name type="scientific">Trametes pubescens</name>
    <name type="common">White-rot fungus</name>
    <dbReference type="NCBI Taxonomy" id="154538"/>
    <lineage>
        <taxon>Eukaryota</taxon>
        <taxon>Fungi</taxon>
        <taxon>Dikarya</taxon>
        <taxon>Basidiomycota</taxon>
        <taxon>Agaricomycotina</taxon>
        <taxon>Agaricomycetes</taxon>
        <taxon>Polyporales</taxon>
        <taxon>Polyporaceae</taxon>
        <taxon>Trametes</taxon>
    </lineage>
</organism>
<evidence type="ECO:0000256" key="5">
    <source>
        <dbReference type="SAM" id="MobiDB-lite"/>
    </source>
</evidence>
<feature type="transmembrane region" description="Helical" evidence="6">
    <location>
        <begin position="176"/>
        <end position="200"/>
    </location>
</feature>
<sequence length="232" mass="25117">MNASEAPLPTLPASSKPRPDSTGSDATTMYKSSLDKSEAEPAGSIERVASAKDAEDVRAPSPDGELPPIATYRLYKRRWVGLGAIVLLNIVSGMVLVWFGPIANDMVRDFGYSLNDVNWLGNVVNLVFLPSSILVPYLYGRLGTRGTCFIGAVLFILSGWIRYLGTMKSLSVNSSYAFVVVGQILGGMSVPIFQIIVPSYSEKWFDLKGRTTATMIMGICECTPGRPDVLPN</sequence>
<proteinExistence type="predicted"/>
<evidence type="ECO:0000256" key="3">
    <source>
        <dbReference type="ARBA" id="ARBA00022989"/>
    </source>
</evidence>
<dbReference type="SUPFAM" id="SSF103473">
    <property type="entry name" value="MFS general substrate transporter"/>
    <property type="match status" value="1"/>
</dbReference>
<feature type="transmembrane region" description="Helical" evidence="6">
    <location>
        <begin position="119"/>
        <end position="139"/>
    </location>
</feature>
<dbReference type="Pfam" id="PF07690">
    <property type="entry name" value="MFS_1"/>
    <property type="match status" value="1"/>
</dbReference>
<dbReference type="PANTHER" id="PTHR10924:SF6">
    <property type="entry name" value="SOLUTE CARRIER FAMILY 49 MEMBER A3"/>
    <property type="match status" value="1"/>
</dbReference>
<feature type="region of interest" description="Disordered" evidence="5">
    <location>
        <begin position="1"/>
        <end position="62"/>
    </location>
</feature>
<evidence type="ECO:0000256" key="2">
    <source>
        <dbReference type="ARBA" id="ARBA00022692"/>
    </source>
</evidence>
<keyword evidence="2 6" id="KW-0812">Transmembrane</keyword>
<dbReference type="InterPro" id="IPR036259">
    <property type="entry name" value="MFS_trans_sf"/>
</dbReference>
<dbReference type="PANTHER" id="PTHR10924">
    <property type="entry name" value="MAJOR FACILITATOR SUPERFAMILY PROTEIN-RELATED"/>
    <property type="match status" value="1"/>
</dbReference>
<dbReference type="InterPro" id="IPR049680">
    <property type="entry name" value="FLVCR1-2_SLC49-like"/>
</dbReference>
<feature type="transmembrane region" description="Helical" evidence="6">
    <location>
        <begin position="79"/>
        <end position="99"/>
    </location>
</feature>
<evidence type="ECO:0000256" key="4">
    <source>
        <dbReference type="ARBA" id="ARBA00023136"/>
    </source>
</evidence>
<evidence type="ECO:0000313" key="8">
    <source>
        <dbReference type="Proteomes" id="UP000184267"/>
    </source>
</evidence>
<dbReference type="GO" id="GO:0016020">
    <property type="term" value="C:membrane"/>
    <property type="evidence" value="ECO:0007669"/>
    <property type="project" value="UniProtKB-SubCell"/>
</dbReference>
<dbReference type="Proteomes" id="UP000184267">
    <property type="component" value="Unassembled WGS sequence"/>
</dbReference>
<keyword evidence="3 6" id="KW-1133">Transmembrane helix</keyword>